<evidence type="ECO:0000313" key="2">
    <source>
        <dbReference type="EMBL" id="KIX94161.1"/>
    </source>
</evidence>
<protein>
    <submittedName>
        <fullName evidence="2">Uncharacterized protein</fullName>
    </submittedName>
</protein>
<dbReference type="Proteomes" id="UP000053411">
    <property type="component" value="Unassembled WGS sequence"/>
</dbReference>
<feature type="region of interest" description="Disordered" evidence="1">
    <location>
        <begin position="205"/>
        <end position="236"/>
    </location>
</feature>
<name>A0A0D2IAH8_9EURO</name>
<evidence type="ECO:0000256" key="1">
    <source>
        <dbReference type="SAM" id="MobiDB-lite"/>
    </source>
</evidence>
<organism evidence="2 3">
    <name type="scientific">Fonsecaea multimorphosa CBS 102226</name>
    <dbReference type="NCBI Taxonomy" id="1442371"/>
    <lineage>
        <taxon>Eukaryota</taxon>
        <taxon>Fungi</taxon>
        <taxon>Dikarya</taxon>
        <taxon>Ascomycota</taxon>
        <taxon>Pezizomycotina</taxon>
        <taxon>Eurotiomycetes</taxon>
        <taxon>Chaetothyriomycetidae</taxon>
        <taxon>Chaetothyriales</taxon>
        <taxon>Herpotrichiellaceae</taxon>
        <taxon>Fonsecaea</taxon>
    </lineage>
</organism>
<dbReference type="RefSeq" id="XP_016628284.1">
    <property type="nucleotide sequence ID" value="XM_016780681.1"/>
</dbReference>
<feature type="compositionally biased region" description="Polar residues" evidence="1">
    <location>
        <begin position="226"/>
        <end position="235"/>
    </location>
</feature>
<dbReference type="EMBL" id="KN848089">
    <property type="protein sequence ID" value="KIX94161.1"/>
    <property type="molecule type" value="Genomic_DNA"/>
</dbReference>
<reference evidence="2 3" key="1">
    <citation type="submission" date="2015-01" db="EMBL/GenBank/DDBJ databases">
        <title>The Genome Sequence of Fonsecaea multimorphosa CBS 102226.</title>
        <authorList>
            <consortium name="The Broad Institute Genomics Platform"/>
            <person name="Cuomo C."/>
            <person name="de Hoog S."/>
            <person name="Gorbushina A."/>
            <person name="Stielow B."/>
            <person name="Teixiera M."/>
            <person name="Abouelleil A."/>
            <person name="Chapman S.B."/>
            <person name="Priest M."/>
            <person name="Young S.K."/>
            <person name="Wortman J."/>
            <person name="Nusbaum C."/>
            <person name="Birren B."/>
        </authorList>
    </citation>
    <scope>NUCLEOTIDE SEQUENCE [LARGE SCALE GENOMIC DNA]</scope>
    <source>
        <strain evidence="2 3">CBS 102226</strain>
    </source>
</reference>
<evidence type="ECO:0000313" key="3">
    <source>
        <dbReference type="Proteomes" id="UP000053411"/>
    </source>
</evidence>
<proteinExistence type="predicted"/>
<dbReference type="GeneID" id="27715933"/>
<gene>
    <name evidence="2" type="ORF">Z520_10187</name>
</gene>
<dbReference type="AlphaFoldDB" id="A0A0D2IAH8"/>
<dbReference type="OrthoDB" id="2851338at2759"/>
<accession>A0A0D2IAH8</accession>
<dbReference type="VEuPathDB" id="FungiDB:Z520_10187"/>
<keyword evidence="3" id="KW-1185">Reference proteome</keyword>
<sequence length="295" mass="32123">MSSSSYSAAAAAAPGAGNPSLLRGSAVLIIWGSVDGYSDAKLERDLNDWWTYEHLPERLALPGFHRTRRYYRSSPPSSSSSSSNESHSNYMVLYEVSSLATLTSPEYMHALNNPTPRTRQYMPVLSSLSRSACRVLASMSRAEFAPCHVGGAGGTLAHVVLEAPAAAETRASLTNWLAHECWAMLCTHFSSLLAMHVLEPDEAATSAGSSTKSYDGVNFKQHQQDPKSSTLTSNAPEAMRPPQWMMLLEFADPFGAPFASYDHNCDEFAQGLADHGVDLSKVTEQFFGLFVVMEE</sequence>